<accession>A0AA38BX40</accession>
<keyword evidence="2" id="KW-1185">Reference proteome</keyword>
<gene>
    <name evidence="1" type="ORF">KI387_033093</name>
</gene>
<sequence>LCLLPKIYCPCPRRLKTESQLLIPRRVTYACQNLKCSTCWACPIRIQFRKLLSRYGPKETRIS</sequence>
<feature type="non-terminal residue" evidence="1">
    <location>
        <position position="63"/>
    </location>
</feature>
<reference evidence="1 2" key="1">
    <citation type="journal article" date="2021" name="Nat. Plants">
        <title>The Taxus genome provides insights into paclitaxel biosynthesis.</title>
        <authorList>
            <person name="Xiong X."/>
            <person name="Gou J."/>
            <person name="Liao Q."/>
            <person name="Li Y."/>
            <person name="Zhou Q."/>
            <person name="Bi G."/>
            <person name="Li C."/>
            <person name="Du R."/>
            <person name="Wang X."/>
            <person name="Sun T."/>
            <person name="Guo L."/>
            <person name="Liang H."/>
            <person name="Lu P."/>
            <person name="Wu Y."/>
            <person name="Zhang Z."/>
            <person name="Ro D.K."/>
            <person name="Shang Y."/>
            <person name="Huang S."/>
            <person name="Yan J."/>
        </authorList>
    </citation>
    <scope>NUCLEOTIDE SEQUENCE [LARGE SCALE GENOMIC DNA]</scope>
    <source>
        <strain evidence="1">Ta-2019</strain>
    </source>
</reference>
<dbReference type="EMBL" id="JAHRHJ020003813">
    <property type="protein sequence ID" value="KAH9288976.1"/>
    <property type="molecule type" value="Genomic_DNA"/>
</dbReference>
<proteinExistence type="predicted"/>
<protein>
    <submittedName>
        <fullName evidence="1">Uncharacterized protein</fullName>
    </submittedName>
</protein>
<organism evidence="1 2">
    <name type="scientific">Taxus chinensis</name>
    <name type="common">Chinese yew</name>
    <name type="synonym">Taxus wallichiana var. chinensis</name>
    <dbReference type="NCBI Taxonomy" id="29808"/>
    <lineage>
        <taxon>Eukaryota</taxon>
        <taxon>Viridiplantae</taxon>
        <taxon>Streptophyta</taxon>
        <taxon>Embryophyta</taxon>
        <taxon>Tracheophyta</taxon>
        <taxon>Spermatophyta</taxon>
        <taxon>Pinopsida</taxon>
        <taxon>Pinidae</taxon>
        <taxon>Conifers II</taxon>
        <taxon>Cupressales</taxon>
        <taxon>Taxaceae</taxon>
        <taxon>Taxus</taxon>
    </lineage>
</organism>
<evidence type="ECO:0000313" key="1">
    <source>
        <dbReference type="EMBL" id="KAH9288976.1"/>
    </source>
</evidence>
<comment type="caution">
    <text evidence="1">The sequence shown here is derived from an EMBL/GenBank/DDBJ whole genome shotgun (WGS) entry which is preliminary data.</text>
</comment>
<dbReference type="Proteomes" id="UP000824469">
    <property type="component" value="Unassembled WGS sequence"/>
</dbReference>
<feature type="non-terminal residue" evidence="1">
    <location>
        <position position="1"/>
    </location>
</feature>
<evidence type="ECO:0000313" key="2">
    <source>
        <dbReference type="Proteomes" id="UP000824469"/>
    </source>
</evidence>
<dbReference type="AlphaFoldDB" id="A0AA38BX40"/>
<name>A0AA38BX40_TAXCH</name>